<protein>
    <submittedName>
        <fullName evidence="2">Uncharacterized protein</fullName>
    </submittedName>
</protein>
<keyword evidence="3" id="KW-1185">Reference proteome</keyword>
<dbReference type="Proteomes" id="UP000186804">
    <property type="component" value="Unassembled WGS sequence"/>
</dbReference>
<proteinExistence type="predicted"/>
<reference evidence="2 3" key="1">
    <citation type="submission" date="2016-10" db="EMBL/GenBank/DDBJ databases">
        <title>Reductive evolution of mitochondrial metabolism and differential evolution of invasion-related proteins in Cryptosporidium.</title>
        <authorList>
            <person name="Liu S."/>
            <person name="Roellig D.M."/>
            <person name="Guo Y."/>
            <person name="Li N."/>
            <person name="Frace M.A."/>
            <person name="Tang K."/>
            <person name="Zhang L."/>
            <person name="Feng Y."/>
            <person name="Xiao L."/>
        </authorList>
    </citation>
    <scope>NUCLEOTIDE SEQUENCE [LARGE SCALE GENOMIC DNA]</scope>
    <source>
        <strain evidence="2">30847</strain>
    </source>
</reference>
<evidence type="ECO:0000256" key="1">
    <source>
        <dbReference type="SAM" id="MobiDB-lite"/>
    </source>
</evidence>
<sequence>MISVDWTSIYNILTVFNQEEEDQQLQQIPERQIYLANLREDNLTYVDIFYRKLLKTISNTYSQVYHICTKNQNQVEQRSESEHSETYSQGQVTNPEESENNEHNENDNLLSSLSNSININGILENLTSYGLSLIMNPPPINIVCIYQDYIWVLSEYNDIYEYLYSCIYSDGSVVFYRDNNTNLAPIETIWISELTLPSQTGLSHPRKLELNNESRVRNITLSIVTQTVTLKMYLLELLCALMVNSYTQVLDFDTNPFHLYNFQLKQRYLNGILQQARCYCGPALVNEISQKILSNIVKNLPRVITAA</sequence>
<comment type="caution">
    <text evidence="2">The sequence shown here is derived from an EMBL/GenBank/DDBJ whole genome shotgun (WGS) entry which is preliminary data.</text>
</comment>
<accession>A0A1J4MPY5</accession>
<dbReference type="VEuPathDB" id="CryptoDB:cand_007080"/>
<evidence type="ECO:0000313" key="2">
    <source>
        <dbReference type="EMBL" id="OII76119.1"/>
    </source>
</evidence>
<dbReference type="EMBL" id="LRBS01000068">
    <property type="protein sequence ID" value="OII76119.1"/>
    <property type="molecule type" value="Genomic_DNA"/>
</dbReference>
<dbReference type="AlphaFoldDB" id="A0A1J4MPY5"/>
<gene>
    <name evidence="2" type="ORF">cand_007080</name>
</gene>
<name>A0A1J4MPY5_9CRYT</name>
<evidence type="ECO:0000313" key="3">
    <source>
        <dbReference type="Proteomes" id="UP000186804"/>
    </source>
</evidence>
<feature type="region of interest" description="Disordered" evidence="1">
    <location>
        <begin position="75"/>
        <end position="109"/>
    </location>
</feature>
<dbReference type="GeneID" id="92364893"/>
<dbReference type="OrthoDB" id="10302312at2759"/>
<dbReference type="RefSeq" id="XP_067067965.1">
    <property type="nucleotide sequence ID" value="XM_067210948.1"/>
</dbReference>
<organism evidence="2 3">
    <name type="scientific">Cryptosporidium andersoni</name>
    <dbReference type="NCBI Taxonomy" id="117008"/>
    <lineage>
        <taxon>Eukaryota</taxon>
        <taxon>Sar</taxon>
        <taxon>Alveolata</taxon>
        <taxon>Apicomplexa</taxon>
        <taxon>Conoidasida</taxon>
        <taxon>Coccidia</taxon>
        <taxon>Eucoccidiorida</taxon>
        <taxon>Eimeriorina</taxon>
        <taxon>Cryptosporidiidae</taxon>
        <taxon>Cryptosporidium</taxon>
    </lineage>
</organism>